<evidence type="ECO:0000313" key="5">
    <source>
        <dbReference type="Proteomes" id="UP000003789"/>
    </source>
</evidence>
<dbReference type="HOGENOM" id="CLU_070764_4_3_6"/>
<organism evidence="4 5">
    <name type="scientific">Photobacterium profundum 3TCK</name>
    <dbReference type="NCBI Taxonomy" id="314280"/>
    <lineage>
        <taxon>Bacteria</taxon>
        <taxon>Pseudomonadati</taxon>
        <taxon>Pseudomonadota</taxon>
        <taxon>Gammaproteobacteria</taxon>
        <taxon>Vibrionales</taxon>
        <taxon>Vibrionaceae</taxon>
        <taxon>Photobacterium</taxon>
    </lineage>
</organism>
<dbReference type="Pfam" id="PF00881">
    <property type="entry name" value="Nitroreductase"/>
    <property type="match status" value="1"/>
</dbReference>
<evidence type="ECO:0000256" key="1">
    <source>
        <dbReference type="ARBA" id="ARBA00007118"/>
    </source>
</evidence>
<dbReference type="Gene3D" id="3.40.109.10">
    <property type="entry name" value="NADH Oxidase"/>
    <property type="match status" value="1"/>
</dbReference>
<dbReference type="Proteomes" id="UP000003789">
    <property type="component" value="Unassembled WGS sequence"/>
</dbReference>
<dbReference type="AlphaFoldDB" id="Q1Z2W3"/>
<feature type="domain" description="Nitroreductase" evidence="3">
    <location>
        <begin position="48"/>
        <end position="254"/>
    </location>
</feature>
<evidence type="ECO:0000256" key="2">
    <source>
        <dbReference type="ARBA" id="ARBA00023002"/>
    </source>
</evidence>
<comment type="similarity">
    <text evidence="1">Belongs to the nitroreductase family.</text>
</comment>
<dbReference type="SUPFAM" id="SSF55469">
    <property type="entry name" value="FMN-dependent nitroreductase-like"/>
    <property type="match status" value="1"/>
</dbReference>
<dbReference type="InterPro" id="IPR000415">
    <property type="entry name" value="Nitroreductase-like"/>
</dbReference>
<proteinExistence type="inferred from homology"/>
<name>Q1Z2W3_9GAMM</name>
<dbReference type="GO" id="GO:0016491">
    <property type="term" value="F:oxidoreductase activity"/>
    <property type="evidence" value="ECO:0007669"/>
    <property type="project" value="UniProtKB-KW"/>
</dbReference>
<keyword evidence="2" id="KW-0560">Oxidoreductase</keyword>
<dbReference type="PANTHER" id="PTHR43673:SF10">
    <property type="entry name" value="NADH DEHYDROGENASE_NAD(P)H NITROREDUCTASE XCC3605-RELATED"/>
    <property type="match status" value="1"/>
</dbReference>
<gene>
    <name evidence="4" type="ORF">P3TCK_08126</name>
</gene>
<protein>
    <submittedName>
        <fullName evidence="4">Hypothetical nitroreductase</fullName>
    </submittedName>
</protein>
<evidence type="ECO:0000313" key="4">
    <source>
        <dbReference type="EMBL" id="EAS42804.1"/>
    </source>
</evidence>
<dbReference type="EMBL" id="AAPH01000016">
    <property type="protein sequence ID" value="EAS42804.1"/>
    <property type="molecule type" value="Genomic_DNA"/>
</dbReference>
<dbReference type="PANTHER" id="PTHR43673">
    <property type="entry name" value="NAD(P)H NITROREDUCTASE YDGI-RELATED"/>
    <property type="match status" value="1"/>
</dbReference>
<dbReference type="InterPro" id="IPR029479">
    <property type="entry name" value="Nitroreductase"/>
</dbReference>
<comment type="caution">
    <text evidence="4">The sequence shown here is derived from an EMBL/GenBank/DDBJ whole genome shotgun (WGS) entry which is preliminary data.</text>
</comment>
<evidence type="ECO:0000259" key="3">
    <source>
        <dbReference type="Pfam" id="PF00881"/>
    </source>
</evidence>
<sequence>MTDCTHADATINTQNTLNTDTLKMNNSLNQSQQIQNQQADVFSTLMHSRRSVRKYDQTANFDHDAVARALTLTTLSPNSSNMQLWEFHRVVSDDKRMTLASYCMGQNAAKTANELVAFVVTPYKWKKRAAMNANQIREAFDGREDETSKRALKYYEKLIPFVYNNDRFGLFGLVRKAISYFLGRNKPMVREVSKADVRVCLHKSSSLAAMTFMTAMRAEGYDTCPMEGFDSIRAKQLLGLPKAAEITMIISCGKRLEEGIYGERHRVNNQDVIINH</sequence>
<reference evidence="4 5" key="1">
    <citation type="submission" date="2006-03" db="EMBL/GenBank/DDBJ databases">
        <authorList>
            <person name="Bartlett D.H."/>
            <person name="Valle G."/>
            <person name="Lauro F.M."/>
            <person name="Vezzi A."/>
            <person name="Simonato F."/>
            <person name="Eloe E."/>
            <person name="Vitulo N."/>
            <person name="Stratton T.K."/>
            <person name="D'angelo M."/>
            <person name="Ferriera S."/>
            <person name="Johnson J."/>
            <person name="Kravitz S."/>
            <person name="Beeson K."/>
            <person name="Sutton G."/>
            <person name="Rogers Y."/>
            <person name="Friedman R."/>
            <person name="Frazier M."/>
            <person name="Venter J.C."/>
        </authorList>
    </citation>
    <scope>NUCLEOTIDE SEQUENCE [LARGE SCALE GENOMIC DNA]</scope>
    <source>
        <strain evidence="4 5">3TCK</strain>
    </source>
</reference>
<accession>Q1Z2W3</accession>